<feature type="domain" description="FecR protein" evidence="2">
    <location>
        <begin position="123"/>
        <end position="217"/>
    </location>
</feature>
<organism evidence="4 5">
    <name type="scientific">Bacteroides pyogenes</name>
    <dbReference type="NCBI Taxonomy" id="310300"/>
    <lineage>
        <taxon>Bacteria</taxon>
        <taxon>Pseudomonadati</taxon>
        <taxon>Bacteroidota</taxon>
        <taxon>Bacteroidia</taxon>
        <taxon>Bacteroidales</taxon>
        <taxon>Bacteroidaceae</taxon>
        <taxon>Bacteroides</taxon>
    </lineage>
</organism>
<evidence type="ECO:0000313" key="4">
    <source>
        <dbReference type="EMBL" id="TYK33618.1"/>
    </source>
</evidence>
<evidence type="ECO:0000256" key="1">
    <source>
        <dbReference type="SAM" id="Phobius"/>
    </source>
</evidence>
<keyword evidence="1" id="KW-0472">Membrane</keyword>
<dbReference type="Pfam" id="PF04773">
    <property type="entry name" value="FecR"/>
    <property type="match status" value="1"/>
</dbReference>
<dbReference type="RefSeq" id="WP_148730459.1">
    <property type="nucleotide sequence ID" value="NZ_DAIMPP010000006.1"/>
</dbReference>
<keyword evidence="1" id="KW-1133">Transmembrane helix</keyword>
<dbReference type="Pfam" id="PF16344">
    <property type="entry name" value="FecR_C"/>
    <property type="match status" value="1"/>
</dbReference>
<sequence>MSSSVDEFEQIMLNYLKGDIEPEDMQKLVTLLKEDESCREKYRELSRAYALASSTWFAQRKKQNFEQLRDILNFHSSRKQTFSRRLRVWSAVAVWVLLIGCGILLYVSRSSVPASNPVSYFQIEVPESSTSKLLLPDSTVVFLNGGTVLKYDAALPYKPDRKVYLSGEACFKVAENREKPFIVHAGELNVKVLGTTFNVTSYPDDPEIKVSLIEGHVSVFTDSETSKNIFLLPNEQAVYNKKEKRLSMKKTDAVLQTAWTTGRLVFINEKLSDILQAVGKKHNVQIEIRSQKVYDEYFSGSIDAHLTLDEILSLLDVDNKFVCKKRGKTITITDR</sequence>
<dbReference type="InterPro" id="IPR006860">
    <property type="entry name" value="FecR"/>
</dbReference>
<dbReference type="AlphaFoldDB" id="A0A5D3ETY2"/>
<comment type="caution">
    <text evidence="4">The sequence shown here is derived from an EMBL/GenBank/DDBJ whole genome shotgun (WGS) entry which is preliminary data.</text>
</comment>
<dbReference type="Gene3D" id="2.60.120.1440">
    <property type="match status" value="1"/>
</dbReference>
<keyword evidence="1" id="KW-0812">Transmembrane</keyword>
<dbReference type="PANTHER" id="PTHR30273:SF2">
    <property type="entry name" value="PROTEIN FECR"/>
    <property type="match status" value="1"/>
</dbReference>
<dbReference type="Proteomes" id="UP000324383">
    <property type="component" value="Unassembled WGS sequence"/>
</dbReference>
<dbReference type="InterPro" id="IPR012373">
    <property type="entry name" value="Ferrdict_sens_TM"/>
</dbReference>
<gene>
    <name evidence="4" type="ORF">FNJ60_07575</name>
</gene>
<reference evidence="4 5" key="1">
    <citation type="submission" date="2019-07" db="EMBL/GenBank/DDBJ databases">
        <title>Draft Genome Sequences of Bacteroides pyogenes Strains Isolated from the Uterus Holstein Dairy Cows with Metritis.</title>
        <authorList>
            <person name="Cunha F."/>
            <person name="Galvao K.N."/>
            <person name="Jeon S.J."/>
            <person name="Jeong K.C."/>
        </authorList>
    </citation>
    <scope>NUCLEOTIDE SEQUENCE [LARGE SCALE GENOMIC DNA]</scope>
    <source>
        <strain evidence="4 5">KG-31</strain>
    </source>
</reference>
<accession>A0A5D3ETY2</accession>
<dbReference type="GO" id="GO:0016989">
    <property type="term" value="F:sigma factor antagonist activity"/>
    <property type="evidence" value="ECO:0007669"/>
    <property type="project" value="TreeGrafter"/>
</dbReference>
<protein>
    <submittedName>
        <fullName evidence="4">DUF4974 domain-containing protein</fullName>
    </submittedName>
</protein>
<dbReference type="PIRSF" id="PIRSF018266">
    <property type="entry name" value="FecR"/>
    <property type="match status" value="1"/>
</dbReference>
<dbReference type="Gene3D" id="3.55.50.30">
    <property type="match status" value="1"/>
</dbReference>
<feature type="domain" description="Protein FecR C-terminal" evidence="3">
    <location>
        <begin position="263"/>
        <end position="332"/>
    </location>
</feature>
<dbReference type="InterPro" id="IPR032508">
    <property type="entry name" value="FecR_C"/>
</dbReference>
<dbReference type="EMBL" id="VKLW01000014">
    <property type="protein sequence ID" value="TYK33618.1"/>
    <property type="molecule type" value="Genomic_DNA"/>
</dbReference>
<dbReference type="PANTHER" id="PTHR30273">
    <property type="entry name" value="PERIPLASMIC SIGNAL SENSOR AND SIGMA FACTOR ACTIVATOR FECR-RELATED"/>
    <property type="match status" value="1"/>
</dbReference>
<evidence type="ECO:0000259" key="3">
    <source>
        <dbReference type="Pfam" id="PF16344"/>
    </source>
</evidence>
<keyword evidence="5" id="KW-1185">Reference proteome</keyword>
<proteinExistence type="predicted"/>
<evidence type="ECO:0000313" key="5">
    <source>
        <dbReference type="Proteomes" id="UP000324383"/>
    </source>
</evidence>
<name>A0A5D3ETY2_9BACE</name>
<feature type="transmembrane region" description="Helical" evidence="1">
    <location>
        <begin position="88"/>
        <end position="107"/>
    </location>
</feature>
<evidence type="ECO:0000259" key="2">
    <source>
        <dbReference type="Pfam" id="PF04773"/>
    </source>
</evidence>